<dbReference type="KEGG" id="ksk:KSE_04400"/>
<dbReference type="PATRIC" id="fig|452652.3.peg.4199"/>
<name>E4MZQ7_KITSK</name>
<dbReference type="EMBL" id="AP010968">
    <property type="protein sequence ID" value="BAJ31741.1"/>
    <property type="molecule type" value="Genomic_DNA"/>
</dbReference>
<gene>
    <name evidence="2" type="ordered locus">KSE_04400</name>
    <name evidence="3" type="ordered locus">KSE_04430</name>
    <name evidence="4" type="ordered locus">KSE_42050</name>
    <name evidence="5" type="ordered locus">KSE_59710</name>
</gene>
<keyword evidence="6" id="KW-1185">Reference proteome</keyword>
<sequence>MGGDISEVDARRWSDGLADLHERFAHRFARSESRESALAYMRGLLAPLERKNGWTVAEEAGHGGPDRIQRLLNRIDWDADGVLDDVREYVVEHLADPCGVLIVDDTGFLKKGVRSAGVQRQYSGTAGRTENCQVGVFLAYSSELGRTLIDRALYLPKSWTDDRVRCRTAGIGDEVEFATKVQLARAMVRRAIDDKIPFRWVTADAGYGYSKGWRYELEQADVFHVMATTSHDTVVTWQAMDHRLHDLVADLPRQRWKRRSCGEGAHGLRIYDWARVEVRPWHRPDRRHWVLARRSISDPTKVAYYIAYAPAEATLNELIAVAGARWAIEECFQTAKGQCGLDDYQVRRHPGWYRHITLAMAAHAYLTVVRAQQLEKGPDPLERQTWYPSPSPRSAG</sequence>
<dbReference type="InterPro" id="IPR012337">
    <property type="entry name" value="RNaseH-like_sf"/>
</dbReference>
<feature type="domain" description="Transposase IS701-like DDE" evidence="1">
    <location>
        <begin position="24"/>
        <end position="235"/>
    </location>
</feature>
<proteinExistence type="predicted"/>
<evidence type="ECO:0000313" key="2">
    <source>
        <dbReference type="EMBL" id="BAJ26287.1"/>
    </source>
</evidence>
<dbReference type="SUPFAM" id="SSF53098">
    <property type="entry name" value="Ribonuclease H-like"/>
    <property type="match status" value="1"/>
</dbReference>
<dbReference type="PANTHER" id="PTHR33627:SF1">
    <property type="entry name" value="TRANSPOSASE"/>
    <property type="match status" value="1"/>
</dbReference>
<dbReference type="KEGG" id="ksk:KSE_59710"/>
<dbReference type="STRING" id="452652.KSE_04400"/>
<organism evidence="4 6">
    <name type="scientific">Kitasatospora setae (strain ATCC 33774 / DSM 43861 / JCM 3304 / KCC A-0304 / NBRC 14216 / KM-6054)</name>
    <name type="common">Streptomyces setae</name>
    <dbReference type="NCBI Taxonomy" id="452652"/>
    <lineage>
        <taxon>Bacteria</taxon>
        <taxon>Bacillati</taxon>
        <taxon>Actinomycetota</taxon>
        <taxon>Actinomycetes</taxon>
        <taxon>Kitasatosporales</taxon>
        <taxon>Streptomycetaceae</taxon>
        <taxon>Kitasatospora</taxon>
    </lineage>
</organism>
<dbReference type="PANTHER" id="PTHR33627">
    <property type="entry name" value="TRANSPOSASE"/>
    <property type="match status" value="1"/>
</dbReference>
<dbReference type="EMBL" id="AP010968">
    <property type="protein sequence ID" value="BAJ26290.1"/>
    <property type="molecule type" value="Genomic_DNA"/>
</dbReference>
<evidence type="ECO:0000313" key="5">
    <source>
        <dbReference type="EMBL" id="BAJ31741.1"/>
    </source>
</evidence>
<protein>
    <submittedName>
        <fullName evidence="4">Putative transposase</fullName>
    </submittedName>
</protein>
<dbReference type="InterPro" id="IPR038721">
    <property type="entry name" value="IS701-like_DDE_dom"/>
</dbReference>
<evidence type="ECO:0000259" key="1">
    <source>
        <dbReference type="Pfam" id="PF13546"/>
    </source>
</evidence>
<dbReference type="NCBIfam" id="NF033540">
    <property type="entry name" value="transpos_IS701"/>
    <property type="match status" value="1"/>
</dbReference>
<reference evidence="4 6" key="1">
    <citation type="journal article" date="2010" name="DNA Res.">
        <title>Genome sequence of Kitasatospora setae NBRC 14216T: an evolutionary snapshot of the family Streptomycetaceae.</title>
        <authorList>
            <person name="Ichikawa N."/>
            <person name="Oguchi A."/>
            <person name="Ikeda H."/>
            <person name="Ishikawa J."/>
            <person name="Kitani S."/>
            <person name="Watanabe Y."/>
            <person name="Nakamura S."/>
            <person name="Katano Y."/>
            <person name="Kishi E."/>
            <person name="Sasagawa M."/>
            <person name="Ankai A."/>
            <person name="Fukui S."/>
            <person name="Hashimoto Y."/>
            <person name="Kamata S."/>
            <person name="Otoguro M."/>
            <person name="Tanikawa S."/>
            <person name="Nihira T."/>
            <person name="Horinouchi S."/>
            <person name="Ohnishi Y."/>
            <person name="Hayakawa M."/>
            <person name="Kuzuyama T."/>
            <person name="Arisawa A."/>
            <person name="Nomoto F."/>
            <person name="Miura H."/>
            <person name="Takahashi Y."/>
            <person name="Fujita N."/>
        </authorList>
    </citation>
    <scope>NUCLEOTIDE SEQUENCE [LARGE SCALE GENOMIC DNA]</scope>
    <source>
        <strain evidence="6">ATCC 33774 / DSM 43861 / JCM 3304 / KCC A-0304 / NBRC 14216 / KM-6054</strain>
        <strain evidence="4">KM-6054</strain>
    </source>
</reference>
<dbReference type="EMBL" id="AP010968">
    <property type="protein sequence ID" value="BAJ29991.1"/>
    <property type="molecule type" value="Genomic_DNA"/>
</dbReference>
<evidence type="ECO:0000313" key="6">
    <source>
        <dbReference type="Proteomes" id="UP000007076"/>
    </source>
</evidence>
<dbReference type="InterPro" id="IPR039365">
    <property type="entry name" value="IS701-like"/>
</dbReference>
<dbReference type="KEGG" id="ksk:KSE_04430"/>
<dbReference type="HOGENOM" id="CLU_033141_0_0_11"/>
<evidence type="ECO:0000313" key="3">
    <source>
        <dbReference type="EMBL" id="BAJ26290.1"/>
    </source>
</evidence>
<dbReference type="RefSeq" id="WP_014133607.1">
    <property type="nucleotide sequence ID" value="NC_016109.1"/>
</dbReference>
<evidence type="ECO:0000313" key="4">
    <source>
        <dbReference type="EMBL" id="BAJ29991.1"/>
    </source>
</evidence>
<dbReference type="EMBL" id="AP010968">
    <property type="protein sequence ID" value="BAJ26287.1"/>
    <property type="molecule type" value="Genomic_DNA"/>
</dbReference>
<dbReference type="eggNOG" id="COG5659">
    <property type="taxonomic scope" value="Bacteria"/>
</dbReference>
<accession>E4MZQ7</accession>
<dbReference type="KEGG" id="ksk:KSE_42050"/>
<dbReference type="AlphaFoldDB" id="E4MZQ7"/>
<dbReference type="Proteomes" id="UP000007076">
    <property type="component" value="Chromosome"/>
</dbReference>
<dbReference type="Pfam" id="PF13546">
    <property type="entry name" value="DDE_5"/>
    <property type="match status" value="1"/>
</dbReference>